<reference evidence="2" key="1">
    <citation type="submission" date="2020-12" db="EMBL/GenBank/DDBJ databases">
        <title>Clostridium thailandense sp. nov., a novel acetogenic bacterium isolated from peat land soil in Thailand.</title>
        <authorList>
            <person name="Chaikitkaew S."/>
            <person name="Birkeland N.K."/>
        </authorList>
    </citation>
    <scope>NUCLEOTIDE SEQUENCE</scope>
    <source>
        <strain evidence="2">PL3</strain>
    </source>
</reference>
<dbReference type="PANTHER" id="PTHR42956:SF1">
    <property type="entry name" value="NITROGENASE IRON-MOLYBDENUM COFACTOR BIOSYNTHESIS PROTEIN NIFE"/>
    <property type="match status" value="1"/>
</dbReference>
<dbReference type="EMBL" id="JAEEGC010000032">
    <property type="protein sequence ID" value="MBV7272752.1"/>
    <property type="molecule type" value="Genomic_DNA"/>
</dbReference>
<keyword evidence="3" id="KW-1185">Reference proteome</keyword>
<evidence type="ECO:0000259" key="1">
    <source>
        <dbReference type="Pfam" id="PF00148"/>
    </source>
</evidence>
<evidence type="ECO:0000313" key="2">
    <source>
        <dbReference type="EMBL" id="MBV7272752.1"/>
    </source>
</evidence>
<name>A0A949WUN2_9CLOT</name>
<sequence length="386" mass="41891">MKQASAFISIYTADVSGVCSALYELGGMVIMHDASGCNSTYNTHDEPRWYGMDSMVYITGLSEMEAIMGDDEKLINDIVVAAKELQPKFIAIAGTPIPMMIGTDLHAIAEVIERQTGIPTFGIETNGMHSYLCGAGQAYVEIVKRFTIEGIAKRRKSVNVLGATPLDYSVNGSVDSIRRRLTEADFEVLSVWAMGSSLEELKQAGAAEVNLVVSNTGLPAAKELQKKFGTPYVVGVPMGEKFAEVVMKALDKAIDTGESQIAYSERTACDSDIVIIGESIYSESLAAALELTKDMKVKVLCPLETEADLLLEGDVLAEDEDSIMASLKSAKTVIADPIYRTIVQTGTKFVALPHEAFSGRLYRKDIVDLVDNVEMLFKEKKGIDVL</sequence>
<feature type="domain" description="Nitrogenase/oxidoreductase component 1" evidence="1">
    <location>
        <begin position="28"/>
        <end position="261"/>
    </location>
</feature>
<organism evidence="2 3">
    <name type="scientific">Clostridium thailandense</name>
    <dbReference type="NCBI Taxonomy" id="2794346"/>
    <lineage>
        <taxon>Bacteria</taxon>
        <taxon>Bacillati</taxon>
        <taxon>Bacillota</taxon>
        <taxon>Clostridia</taxon>
        <taxon>Eubacteriales</taxon>
        <taxon>Clostridiaceae</taxon>
        <taxon>Clostridium</taxon>
    </lineage>
</organism>
<dbReference type="PANTHER" id="PTHR42956">
    <property type="entry name" value="NITROGENASE IRON-MOLYBDENUM COFACTOR BIOSYNTHESIS PROTEIN NIFE"/>
    <property type="match status" value="1"/>
</dbReference>
<dbReference type="Proteomes" id="UP000694308">
    <property type="component" value="Unassembled WGS sequence"/>
</dbReference>
<dbReference type="RefSeq" id="WP_218319786.1">
    <property type="nucleotide sequence ID" value="NZ_JAEEGC010000032.1"/>
</dbReference>
<gene>
    <name evidence="2" type="ORF">I6U48_07435</name>
</gene>
<dbReference type="GO" id="GO:0016491">
    <property type="term" value="F:oxidoreductase activity"/>
    <property type="evidence" value="ECO:0007669"/>
    <property type="project" value="InterPro"/>
</dbReference>
<proteinExistence type="predicted"/>
<dbReference type="Pfam" id="PF00148">
    <property type="entry name" value="Oxidored_nitro"/>
    <property type="match status" value="1"/>
</dbReference>
<dbReference type="InterPro" id="IPR000510">
    <property type="entry name" value="Nase/OxRdtase_comp1"/>
</dbReference>
<protein>
    <submittedName>
        <fullName evidence="2">Oxidoreductase</fullName>
    </submittedName>
</protein>
<accession>A0A949WUN2</accession>
<evidence type="ECO:0000313" key="3">
    <source>
        <dbReference type="Proteomes" id="UP000694308"/>
    </source>
</evidence>
<comment type="caution">
    <text evidence="2">The sequence shown here is derived from an EMBL/GenBank/DDBJ whole genome shotgun (WGS) entry which is preliminary data.</text>
</comment>
<dbReference type="AlphaFoldDB" id="A0A949WUN2"/>
<dbReference type="InterPro" id="IPR049939">
    <property type="entry name" value="NifE-like"/>
</dbReference>